<keyword evidence="3" id="KW-1185">Reference proteome</keyword>
<feature type="domain" description="Core" evidence="1">
    <location>
        <begin position="1"/>
        <end position="110"/>
    </location>
</feature>
<dbReference type="SUPFAM" id="SSF89360">
    <property type="entry name" value="HesB-like domain"/>
    <property type="match status" value="1"/>
</dbReference>
<evidence type="ECO:0000313" key="2">
    <source>
        <dbReference type="EMBL" id="GAK31297.1"/>
    </source>
</evidence>
<dbReference type="Gene3D" id="2.60.300.12">
    <property type="entry name" value="HesB-like domain"/>
    <property type="match status" value="1"/>
</dbReference>
<dbReference type="InterPro" id="IPR000361">
    <property type="entry name" value="ATAP_core_dom"/>
</dbReference>
<dbReference type="eggNOG" id="COG4918">
    <property type="taxonomic scope" value="Bacteria"/>
</dbReference>
<proteinExistence type="predicted"/>
<dbReference type="Pfam" id="PF01521">
    <property type="entry name" value="Fe-S_biosyn"/>
    <property type="match status" value="1"/>
</dbReference>
<dbReference type="EMBL" id="DF820491">
    <property type="protein sequence ID" value="GAK31297.1"/>
    <property type="molecule type" value="Genomic_DNA"/>
</dbReference>
<dbReference type="RefSeq" id="WP_027699298.1">
    <property type="nucleotide sequence ID" value="NZ_DF820491.1"/>
</dbReference>
<gene>
    <name evidence="2" type="ORF">WOSG25_081310</name>
</gene>
<sequence>MEIIFSDKAKARIERDLMPGKVLVLDFDDGVGPFSDAATCTLDVSFNLLVVDPDELTKDFDTTITSNLGDVYIKEYAKNQMDEHMRMDLDKYLRFQLTSDSGMLDPNITLLVH</sequence>
<dbReference type="InterPro" id="IPR035903">
    <property type="entry name" value="HesB-like_dom_sf"/>
</dbReference>
<organism evidence="2 3">
    <name type="scientific">Weissella oryzae (strain DSM 25784 / JCM 18191 / LMG 30913 / SG25)</name>
    <dbReference type="NCBI Taxonomy" id="1329250"/>
    <lineage>
        <taxon>Bacteria</taxon>
        <taxon>Bacillati</taxon>
        <taxon>Bacillota</taxon>
        <taxon>Bacilli</taxon>
        <taxon>Lactobacillales</taxon>
        <taxon>Lactobacillaceae</taxon>
        <taxon>Weissella</taxon>
    </lineage>
</organism>
<reference evidence="3" key="1">
    <citation type="journal article" date="2014" name="Genome Announc.">
        <title>Draft genome sequence of Weissella oryzae SG25T, isolated from fermented rice grains.</title>
        <authorList>
            <person name="Tanizawa Y."/>
            <person name="Fujisawa T."/>
            <person name="Mochizuki T."/>
            <person name="Kaminuma E."/>
            <person name="Suzuki Y."/>
            <person name="Nakamura Y."/>
            <person name="Tohno M."/>
        </authorList>
    </citation>
    <scope>NUCLEOTIDE SEQUENCE [LARGE SCALE GENOMIC DNA]</scope>
    <source>
        <strain evidence="3">DSM 25784 / JCM 18191 / LMG 30913 / SG25</strain>
    </source>
</reference>
<dbReference type="STRING" id="1329250.WOSG25_081310"/>
<accession>A0A069CVB3</accession>
<name>A0A069CVB3_WEIOS</name>
<dbReference type="AlphaFoldDB" id="A0A069CVB3"/>
<dbReference type="OrthoDB" id="2361502at2"/>
<evidence type="ECO:0000313" key="3">
    <source>
        <dbReference type="Proteomes" id="UP000030643"/>
    </source>
</evidence>
<protein>
    <recommendedName>
        <fullName evidence="1">Core domain-containing protein</fullName>
    </recommendedName>
</protein>
<dbReference type="Proteomes" id="UP000030643">
    <property type="component" value="Unassembled WGS sequence"/>
</dbReference>
<evidence type="ECO:0000259" key="1">
    <source>
        <dbReference type="Pfam" id="PF01521"/>
    </source>
</evidence>